<proteinExistence type="predicted"/>
<organism evidence="1 2">
    <name type="scientific">Trichlorobacter thiogenes</name>
    <dbReference type="NCBI Taxonomy" id="115783"/>
    <lineage>
        <taxon>Bacteria</taxon>
        <taxon>Pseudomonadati</taxon>
        <taxon>Thermodesulfobacteriota</taxon>
        <taxon>Desulfuromonadia</taxon>
        <taxon>Geobacterales</taxon>
        <taxon>Geobacteraceae</taxon>
        <taxon>Trichlorobacter</taxon>
    </lineage>
</organism>
<sequence>MFIFCSEIHLSLPAFSLKEKRGIIKSILGRARNRFNVSCAEVDRQDNCQVAVLGFVTVSPDKTIARNTLDRLEDWIYDGWPDVEITASNVTEL</sequence>
<evidence type="ECO:0000313" key="1">
    <source>
        <dbReference type="EMBL" id="SJZ48219.1"/>
    </source>
</evidence>
<dbReference type="RefSeq" id="WP_078789001.1">
    <property type="nucleotide sequence ID" value="NZ_FUWR01000002.1"/>
</dbReference>
<dbReference type="PANTHER" id="PTHR36441">
    <property type="entry name" value="HYPOTHETICAL CYTOSOLIC PROTEIN"/>
    <property type="match status" value="1"/>
</dbReference>
<gene>
    <name evidence="1" type="ORF">SAMN02745119_00706</name>
</gene>
<dbReference type="STRING" id="115783.SAMN02745119_00706"/>
<name>A0A1T4L0J1_9BACT</name>
<dbReference type="EMBL" id="FUWR01000002">
    <property type="protein sequence ID" value="SJZ48219.1"/>
    <property type="molecule type" value="Genomic_DNA"/>
</dbReference>
<dbReference type="InterPro" id="IPR007546">
    <property type="entry name" value="DUF503"/>
</dbReference>
<dbReference type="OrthoDB" id="9809023at2"/>
<dbReference type="PANTHER" id="PTHR36441:SF1">
    <property type="entry name" value="DUF503 DOMAIN-CONTAINING PROTEIN"/>
    <property type="match status" value="1"/>
</dbReference>
<dbReference type="SUPFAM" id="SSF103007">
    <property type="entry name" value="Hypothetical protein TT1725"/>
    <property type="match status" value="1"/>
</dbReference>
<evidence type="ECO:0000313" key="2">
    <source>
        <dbReference type="Proteomes" id="UP000190102"/>
    </source>
</evidence>
<accession>A0A1T4L0J1</accession>
<protein>
    <recommendedName>
        <fullName evidence="3">DUF503 domain-containing protein</fullName>
    </recommendedName>
</protein>
<evidence type="ECO:0008006" key="3">
    <source>
        <dbReference type="Google" id="ProtNLM"/>
    </source>
</evidence>
<dbReference type="InterPro" id="IPR036746">
    <property type="entry name" value="TT1725-like_sf"/>
</dbReference>
<dbReference type="AlphaFoldDB" id="A0A1T4L0J1"/>
<reference evidence="2" key="1">
    <citation type="submission" date="2017-02" db="EMBL/GenBank/DDBJ databases">
        <authorList>
            <person name="Varghese N."/>
            <person name="Submissions S."/>
        </authorList>
    </citation>
    <scope>NUCLEOTIDE SEQUENCE [LARGE SCALE GENOMIC DNA]</scope>
    <source>
        <strain evidence="2">ATCC BAA-34</strain>
    </source>
</reference>
<dbReference type="Proteomes" id="UP000190102">
    <property type="component" value="Unassembled WGS sequence"/>
</dbReference>
<keyword evidence="2" id="KW-1185">Reference proteome</keyword>
<dbReference type="Pfam" id="PF04456">
    <property type="entry name" value="DUF503"/>
    <property type="match status" value="1"/>
</dbReference>
<dbReference type="Gene3D" id="3.30.70.1120">
    <property type="entry name" value="TT1725-like"/>
    <property type="match status" value="1"/>
</dbReference>